<dbReference type="SUPFAM" id="SSF55347">
    <property type="entry name" value="Glyceraldehyde-3-phosphate dehydrogenase-like, C-terminal domain"/>
    <property type="match status" value="1"/>
</dbReference>
<keyword evidence="14" id="KW-1185">Reference proteome</keyword>
<comment type="catalytic activity">
    <reaction evidence="8">
        <text>2-C-methyl-D-erythritol 4-phosphate + NADP(+) = 1-deoxy-D-xylulose 5-phosphate + NADPH + H(+)</text>
        <dbReference type="Rhea" id="RHEA:13717"/>
        <dbReference type="ChEBI" id="CHEBI:15378"/>
        <dbReference type="ChEBI" id="CHEBI:57783"/>
        <dbReference type="ChEBI" id="CHEBI:57792"/>
        <dbReference type="ChEBI" id="CHEBI:58262"/>
        <dbReference type="ChEBI" id="CHEBI:58349"/>
        <dbReference type="EC" id="1.1.1.267"/>
    </reaction>
    <physiologicalReaction direction="right-to-left" evidence="8">
        <dbReference type="Rhea" id="RHEA:13719"/>
    </physiologicalReaction>
</comment>
<sequence>MKKISILGSTGSIGTQTLDVVSHYPELFAVEGLAGGHNVELLAEQARAFKPKKVSVATKALADKLLADIPSGTEVFYGEEGLLEIAAATDADVVVTALVGSQGLKPTLAAVEAGKQIGLANKETLVSAGHLVTELASRRNVQLLPIDSEHSAIFQCLNGESKERIHNITLTASGGSFRDRTREELHGVTVQDALKHPNWSMGAKITIDSATMVNKGLEVIEAHWLFGLSYEQINVLIHPESIIHSFVEFVDHSIIAQLGMPDMRVPIQYALTYPDRMRTPSQRLSLAEVGRLHFREMDLDRYPCLRMAYESGRAGGSVPAVFNAANEVAVERFLKGEIGFLHIEDLIASVLDRHTAVKVPELQHILEIDRWARVAASGIRFTL</sequence>
<dbReference type="NCBIfam" id="NF009114">
    <property type="entry name" value="PRK12464.1"/>
    <property type="match status" value="1"/>
</dbReference>
<dbReference type="Gene3D" id="3.40.50.720">
    <property type="entry name" value="NAD(P)-binding Rossmann-like Domain"/>
    <property type="match status" value="1"/>
</dbReference>
<dbReference type="PANTHER" id="PTHR30525:SF0">
    <property type="entry name" value="1-DEOXY-D-XYLULOSE 5-PHOSPHATE REDUCTOISOMERASE, CHLOROPLASTIC"/>
    <property type="match status" value="1"/>
</dbReference>
<feature type="domain" description="1-deoxy-D-xylulose 5-phosphate reductoisomerase N-terminal" evidence="10">
    <location>
        <begin position="4"/>
        <end position="129"/>
    </location>
</feature>
<comment type="caution">
    <text evidence="9">Lacks conserved residue(s) required for the propagation of feature annotation.</text>
</comment>
<evidence type="ECO:0000256" key="6">
    <source>
        <dbReference type="ARBA" id="ARBA00023211"/>
    </source>
</evidence>
<gene>
    <name evidence="9" type="primary">dxr</name>
    <name evidence="13" type="ORF">O9H85_07795</name>
</gene>
<accession>A0ABT4Q633</accession>
<dbReference type="InterPro" id="IPR013644">
    <property type="entry name" value="DXP_reductoisomerase_C"/>
</dbReference>
<dbReference type="Pfam" id="PF13288">
    <property type="entry name" value="DXPR_C"/>
    <property type="match status" value="1"/>
</dbReference>
<dbReference type="Pfam" id="PF02670">
    <property type="entry name" value="DXP_reductoisom"/>
    <property type="match status" value="1"/>
</dbReference>
<evidence type="ECO:0000256" key="4">
    <source>
        <dbReference type="ARBA" id="ARBA00022857"/>
    </source>
</evidence>
<feature type="domain" description="DXP reductoisomerase C-terminal" evidence="12">
    <location>
        <begin position="258"/>
        <end position="373"/>
    </location>
</feature>
<dbReference type="SUPFAM" id="SSF69055">
    <property type="entry name" value="1-deoxy-D-xylulose-5-phosphate reductoisomerase, C-terminal domain"/>
    <property type="match status" value="1"/>
</dbReference>
<feature type="domain" description="1-deoxy-D-xylulose 5-phosphate reductoisomerase C-terminal" evidence="11">
    <location>
        <begin position="143"/>
        <end position="226"/>
    </location>
</feature>
<feature type="binding site" evidence="9">
    <location>
        <position position="36"/>
    </location>
    <ligand>
        <name>NADPH</name>
        <dbReference type="ChEBI" id="CHEBI:57783"/>
    </ligand>
</feature>
<keyword evidence="3 9" id="KW-0479">Metal-binding</keyword>
<feature type="binding site" evidence="9">
    <location>
        <position position="123"/>
    </location>
    <ligand>
        <name>NADPH</name>
        <dbReference type="ChEBI" id="CHEBI:57783"/>
    </ligand>
</feature>
<feature type="binding site" evidence="9">
    <location>
        <position position="10"/>
    </location>
    <ligand>
        <name>NADPH</name>
        <dbReference type="ChEBI" id="CHEBI:57783"/>
    </ligand>
</feature>
<dbReference type="Proteomes" id="UP001527882">
    <property type="component" value="Unassembled WGS sequence"/>
</dbReference>
<dbReference type="RefSeq" id="WP_269880752.1">
    <property type="nucleotide sequence ID" value="NZ_JAQAGZ010000004.1"/>
</dbReference>
<dbReference type="GO" id="GO:0030604">
    <property type="term" value="F:1-deoxy-D-xylulose-5-phosphate reductoisomerase activity"/>
    <property type="evidence" value="ECO:0007669"/>
    <property type="project" value="UniProtKB-EC"/>
</dbReference>
<evidence type="ECO:0000313" key="13">
    <source>
        <dbReference type="EMBL" id="MCZ8512333.1"/>
    </source>
</evidence>
<dbReference type="PANTHER" id="PTHR30525">
    <property type="entry name" value="1-DEOXY-D-XYLULOSE 5-PHOSPHATE REDUCTOISOMERASE"/>
    <property type="match status" value="1"/>
</dbReference>
<feature type="binding site" evidence="9">
    <location>
        <position position="209"/>
    </location>
    <ligand>
        <name>1-deoxy-D-xylulose 5-phosphate</name>
        <dbReference type="ChEBI" id="CHEBI:57792"/>
    </ligand>
</feature>
<keyword evidence="4 9" id="KW-0521">NADP</keyword>
<feature type="binding site" evidence="9">
    <location>
        <position position="38"/>
    </location>
    <ligand>
        <name>NADPH</name>
        <dbReference type="ChEBI" id="CHEBI:57783"/>
    </ligand>
</feature>
<dbReference type="Gene3D" id="1.10.1740.10">
    <property type="match status" value="1"/>
</dbReference>
<feature type="binding site" evidence="9">
    <location>
        <position position="122"/>
    </location>
    <ligand>
        <name>1-deoxy-D-xylulose 5-phosphate</name>
        <dbReference type="ChEBI" id="CHEBI:57792"/>
    </ligand>
</feature>
<evidence type="ECO:0000256" key="1">
    <source>
        <dbReference type="ARBA" id="ARBA00005094"/>
    </source>
</evidence>
<keyword evidence="7 9" id="KW-0414">Isoprene biosynthesis</keyword>
<evidence type="ECO:0000256" key="5">
    <source>
        <dbReference type="ARBA" id="ARBA00023002"/>
    </source>
</evidence>
<reference evidence="13 14" key="1">
    <citation type="submission" date="2022-12" db="EMBL/GenBank/DDBJ databases">
        <title>Draft genome sequence of Paenibacillus sp. dW9.</title>
        <authorList>
            <person name="Choi E.-W."/>
            <person name="Kim D.-U."/>
        </authorList>
    </citation>
    <scope>NUCLEOTIDE SEQUENCE [LARGE SCALE GENOMIC DNA]</scope>
    <source>
        <strain evidence="14">dW9</strain>
    </source>
</reference>
<keyword evidence="9" id="KW-0460">Magnesium</keyword>
<evidence type="ECO:0000256" key="9">
    <source>
        <dbReference type="HAMAP-Rule" id="MF_00183"/>
    </source>
</evidence>
<comment type="function">
    <text evidence="9">Catalyzes the NADPH-dependent rearrangement and reduction of 1-deoxy-D-xylulose-5-phosphate (DXP) to 2-C-methyl-D-erythritol 4-phosphate (MEP).</text>
</comment>
<protein>
    <recommendedName>
        <fullName evidence="9">1-deoxy-D-xylulose 5-phosphate reductoisomerase</fullName>
        <shortName evidence="9">DXP reductoisomerase</shortName>
        <ecNumber evidence="9">1.1.1.267</ecNumber>
    </recommendedName>
    <alternativeName>
        <fullName evidence="9">1-deoxyxylulose-5-phosphate reductoisomerase</fullName>
    </alternativeName>
    <alternativeName>
        <fullName evidence="9">2-C-methyl-D-erythritol 4-phosphate synthase</fullName>
    </alternativeName>
</protein>
<evidence type="ECO:0000256" key="8">
    <source>
        <dbReference type="ARBA" id="ARBA00048543"/>
    </source>
</evidence>
<comment type="similarity">
    <text evidence="2 9">Belongs to the DXR family.</text>
</comment>
<evidence type="ECO:0000259" key="10">
    <source>
        <dbReference type="Pfam" id="PF02670"/>
    </source>
</evidence>
<name>A0ABT4Q633_9BACL</name>
<feature type="binding site" evidence="9">
    <location>
        <position position="147"/>
    </location>
    <ligand>
        <name>Mn(2+)</name>
        <dbReference type="ChEBI" id="CHEBI:29035"/>
    </ligand>
</feature>
<feature type="binding site" evidence="9">
    <location>
        <position position="173"/>
    </location>
    <ligand>
        <name>1-deoxy-D-xylulose 5-phosphate</name>
        <dbReference type="ChEBI" id="CHEBI:57792"/>
    </ligand>
</feature>
<feature type="binding site" evidence="9">
    <location>
        <position position="11"/>
    </location>
    <ligand>
        <name>NADPH</name>
        <dbReference type="ChEBI" id="CHEBI:57783"/>
    </ligand>
</feature>
<proteinExistence type="inferred from homology"/>
<feature type="binding site" evidence="9">
    <location>
        <position position="13"/>
    </location>
    <ligand>
        <name>NADPH</name>
        <dbReference type="ChEBI" id="CHEBI:57783"/>
    </ligand>
</feature>
<feature type="binding site" evidence="9">
    <location>
        <position position="218"/>
    </location>
    <ligand>
        <name>Mn(2+)</name>
        <dbReference type="ChEBI" id="CHEBI:29035"/>
    </ligand>
</feature>
<comment type="caution">
    <text evidence="13">The sequence shown here is derived from an EMBL/GenBank/DDBJ whole genome shotgun (WGS) entry which is preliminary data.</text>
</comment>
<dbReference type="InterPro" id="IPR013512">
    <property type="entry name" value="DXP_reductoisomerase_N"/>
</dbReference>
<dbReference type="PIRSF" id="PIRSF006205">
    <property type="entry name" value="Dxp_reductismrs"/>
    <property type="match status" value="1"/>
</dbReference>
<feature type="binding site" evidence="9">
    <location>
        <position position="196"/>
    </location>
    <ligand>
        <name>1-deoxy-D-xylulose 5-phosphate</name>
        <dbReference type="ChEBI" id="CHEBI:57792"/>
    </ligand>
</feature>
<dbReference type="InterPro" id="IPR003821">
    <property type="entry name" value="DXP_reductoisomerase"/>
</dbReference>
<dbReference type="EMBL" id="JAQAGZ010000004">
    <property type="protein sequence ID" value="MCZ8512333.1"/>
    <property type="molecule type" value="Genomic_DNA"/>
</dbReference>
<comment type="cofactor">
    <cofactor evidence="9">
        <name>Mg(2+)</name>
        <dbReference type="ChEBI" id="CHEBI:18420"/>
    </cofactor>
    <cofactor evidence="9">
        <name>Mn(2+)</name>
        <dbReference type="ChEBI" id="CHEBI:29035"/>
    </cofactor>
</comment>
<feature type="binding site" evidence="9">
    <location>
        <position position="214"/>
    </location>
    <ligand>
        <name>1-deoxy-D-xylulose 5-phosphate</name>
        <dbReference type="ChEBI" id="CHEBI:57792"/>
    </ligand>
</feature>
<feature type="binding site" evidence="9">
    <location>
        <position position="148"/>
    </location>
    <ligand>
        <name>1-deoxy-D-xylulose 5-phosphate</name>
        <dbReference type="ChEBI" id="CHEBI:57792"/>
    </ligand>
</feature>
<feature type="binding site" evidence="9">
    <location>
        <position position="215"/>
    </location>
    <ligand>
        <name>1-deoxy-D-xylulose 5-phosphate</name>
        <dbReference type="ChEBI" id="CHEBI:57792"/>
    </ligand>
</feature>
<dbReference type="Pfam" id="PF08436">
    <property type="entry name" value="DXP_redisom_C"/>
    <property type="match status" value="1"/>
</dbReference>
<evidence type="ECO:0000256" key="3">
    <source>
        <dbReference type="ARBA" id="ARBA00022723"/>
    </source>
</evidence>
<evidence type="ECO:0000259" key="12">
    <source>
        <dbReference type="Pfam" id="PF13288"/>
    </source>
</evidence>
<dbReference type="SUPFAM" id="SSF51735">
    <property type="entry name" value="NAD(P)-binding Rossmann-fold domains"/>
    <property type="match status" value="1"/>
</dbReference>
<keyword evidence="6 9" id="KW-0464">Manganese</keyword>
<dbReference type="InterPro" id="IPR026877">
    <property type="entry name" value="DXPR_C"/>
</dbReference>
<evidence type="ECO:0000256" key="2">
    <source>
        <dbReference type="ARBA" id="ARBA00006825"/>
    </source>
</evidence>
<feature type="binding site" evidence="9">
    <location>
        <position position="121"/>
    </location>
    <ligand>
        <name>NADPH</name>
        <dbReference type="ChEBI" id="CHEBI:57783"/>
    </ligand>
</feature>
<evidence type="ECO:0000256" key="7">
    <source>
        <dbReference type="ARBA" id="ARBA00023229"/>
    </source>
</evidence>
<keyword evidence="5 9" id="KW-0560">Oxidoreductase</keyword>
<feature type="binding site" evidence="9">
    <location>
        <position position="218"/>
    </location>
    <ligand>
        <name>1-deoxy-D-xylulose 5-phosphate</name>
        <dbReference type="ChEBI" id="CHEBI:57792"/>
    </ligand>
</feature>
<comment type="pathway">
    <text evidence="1 9">Isoprenoid biosynthesis; isopentenyl diphosphate biosynthesis via DXP pathway; isopentenyl diphosphate from 1-deoxy-D-xylulose 5-phosphate: step 1/6.</text>
</comment>
<dbReference type="EC" id="1.1.1.267" evidence="9"/>
<evidence type="ECO:0000259" key="11">
    <source>
        <dbReference type="Pfam" id="PF08436"/>
    </source>
</evidence>
<evidence type="ECO:0000313" key="14">
    <source>
        <dbReference type="Proteomes" id="UP001527882"/>
    </source>
</evidence>
<dbReference type="NCBIfam" id="TIGR00243">
    <property type="entry name" value="Dxr"/>
    <property type="match status" value="1"/>
</dbReference>
<feature type="binding site" evidence="9">
    <location>
        <position position="149"/>
    </location>
    <ligand>
        <name>Mn(2+)</name>
        <dbReference type="ChEBI" id="CHEBI:29035"/>
    </ligand>
</feature>
<feature type="binding site" evidence="9">
    <location>
        <position position="12"/>
    </location>
    <ligand>
        <name>NADPH</name>
        <dbReference type="ChEBI" id="CHEBI:57783"/>
    </ligand>
</feature>
<feature type="binding site" evidence="9">
    <location>
        <position position="149"/>
    </location>
    <ligand>
        <name>1-deoxy-D-xylulose 5-phosphate</name>
        <dbReference type="ChEBI" id="CHEBI:57792"/>
    </ligand>
</feature>
<feature type="binding site" evidence="9">
    <location>
        <position position="202"/>
    </location>
    <ligand>
        <name>NADPH</name>
        <dbReference type="ChEBI" id="CHEBI:57783"/>
    </ligand>
</feature>
<dbReference type="HAMAP" id="MF_00183">
    <property type="entry name" value="DXP_reductoisom"/>
    <property type="match status" value="1"/>
</dbReference>
<dbReference type="InterPro" id="IPR036291">
    <property type="entry name" value="NAD(P)-bd_dom_sf"/>
</dbReference>
<dbReference type="InterPro" id="IPR036169">
    <property type="entry name" value="DXPR_C_sf"/>
</dbReference>
<organism evidence="13 14">
    <name type="scientific">Paenibacillus gyeongsangnamensis</name>
    <dbReference type="NCBI Taxonomy" id="3388067"/>
    <lineage>
        <taxon>Bacteria</taxon>
        <taxon>Bacillati</taxon>
        <taxon>Bacillota</taxon>
        <taxon>Bacilli</taxon>
        <taxon>Bacillales</taxon>
        <taxon>Paenibacillaceae</taxon>
        <taxon>Paenibacillus</taxon>
    </lineage>
</organism>